<comment type="caution">
    <text evidence="9">The sequence shown here is derived from an EMBL/GenBank/DDBJ whole genome shotgun (WGS) entry which is preliminary data.</text>
</comment>
<dbReference type="InterPro" id="IPR005573">
    <property type="entry name" value="Anti-sigma_E_RseA_C"/>
</dbReference>
<sequence length="209" mass="22969">MSEHSLEQALSALMDGEAGELELQRILRHLDEPGIRQTWQGLNQVRSAMHQEPLVHVDVSAGVRAALDGIEMDSPLRQPQEARPAGSSSASGWRNWQRFAVAASVTLAVLGGVRFYNQSQLQGPEPVLAQTAEPAVQMPAAPAYLRERPVVLASYSGQEKQEEQQDIARSSRWHREQLPLYLKQHAQQTGISGAEGALPYARTASMEGR</sequence>
<dbReference type="GO" id="GO:0016989">
    <property type="term" value="F:sigma factor antagonist activity"/>
    <property type="evidence" value="ECO:0007669"/>
    <property type="project" value="InterPro"/>
</dbReference>
<dbReference type="GO" id="GO:0005886">
    <property type="term" value="C:plasma membrane"/>
    <property type="evidence" value="ECO:0007669"/>
    <property type="project" value="UniProtKB-SubCell"/>
</dbReference>
<feature type="domain" description="Anti sigma-E protein RseA N-terminal" evidence="7">
    <location>
        <begin position="9"/>
        <end position="86"/>
    </location>
</feature>
<evidence type="ECO:0000256" key="2">
    <source>
        <dbReference type="ARBA" id="ARBA00005837"/>
    </source>
</evidence>
<dbReference type="PANTHER" id="PTHR38104:SF1">
    <property type="entry name" value="ANTI-SIGMA-E FACTOR RSEA"/>
    <property type="match status" value="1"/>
</dbReference>
<evidence type="ECO:0000259" key="7">
    <source>
        <dbReference type="Pfam" id="PF03872"/>
    </source>
</evidence>
<evidence type="ECO:0000256" key="4">
    <source>
        <dbReference type="ARBA" id="ARBA00022692"/>
    </source>
</evidence>
<dbReference type="AlphaFoldDB" id="A0A4R6U422"/>
<evidence type="ECO:0000313" key="9">
    <source>
        <dbReference type="EMBL" id="TDQ40202.1"/>
    </source>
</evidence>
<organism evidence="9 10">
    <name type="scientific">Thiopseudomonas denitrificans</name>
    <dbReference type="NCBI Taxonomy" id="1501432"/>
    <lineage>
        <taxon>Bacteria</taxon>
        <taxon>Pseudomonadati</taxon>
        <taxon>Pseudomonadota</taxon>
        <taxon>Gammaproteobacteria</taxon>
        <taxon>Pseudomonadales</taxon>
        <taxon>Pseudomonadaceae</taxon>
        <taxon>Thiopseudomonas</taxon>
    </lineage>
</organism>
<evidence type="ECO:0000259" key="8">
    <source>
        <dbReference type="Pfam" id="PF03873"/>
    </source>
</evidence>
<accession>A0A4R6U422</accession>
<reference evidence="9 10" key="1">
    <citation type="submission" date="2019-03" db="EMBL/GenBank/DDBJ databases">
        <title>Genomic Encyclopedia of Type Strains, Phase IV (KMG-IV): sequencing the most valuable type-strain genomes for metagenomic binning, comparative biology and taxonomic classification.</title>
        <authorList>
            <person name="Goeker M."/>
        </authorList>
    </citation>
    <scope>NUCLEOTIDE SEQUENCE [LARGE SCALE GENOMIC DNA]</scope>
    <source>
        <strain evidence="9 10">DSM 28679</strain>
    </source>
</reference>
<dbReference type="OrthoDB" id="5734981at2"/>
<dbReference type="RefSeq" id="WP_101496897.1">
    <property type="nucleotide sequence ID" value="NZ_LNJZ01000007.1"/>
</dbReference>
<dbReference type="SUPFAM" id="SSF89069">
    <property type="entry name" value="N-terminal, cytoplasmic domain of anti-sigmaE factor RseA"/>
    <property type="match status" value="1"/>
</dbReference>
<dbReference type="Gene3D" id="1.10.10.880">
    <property type="entry name" value="Anti sigma-E protein RseA, N-terminal domain"/>
    <property type="match status" value="1"/>
</dbReference>
<comment type="similarity">
    <text evidence="2">Belongs to the RseA family.</text>
</comment>
<dbReference type="CDD" id="cd16328">
    <property type="entry name" value="RseA_N"/>
    <property type="match status" value="1"/>
</dbReference>
<dbReference type="Pfam" id="PF03872">
    <property type="entry name" value="RseA_N"/>
    <property type="match status" value="1"/>
</dbReference>
<evidence type="ECO:0000256" key="5">
    <source>
        <dbReference type="ARBA" id="ARBA00022989"/>
    </source>
</evidence>
<proteinExistence type="inferred from homology"/>
<keyword evidence="10" id="KW-1185">Reference proteome</keyword>
<dbReference type="Pfam" id="PF03873">
    <property type="entry name" value="RseA_C"/>
    <property type="match status" value="1"/>
</dbReference>
<dbReference type="InterPro" id="IPR036147">
    <property type="entry name" value="Anti-sigma_E_RseA_N_sf"/>
</dbReference>
<dbReference type="PANTHER" id="PTHR38104">
    <property type="match status" value="1"/>
</dbReference>
<evidence type="ECO:0000256" key="1">
    <source>
        <dbReference type="ARBA" id="ARBA00004162"/>
    </source>
</evidence>
<gene>
    <name evidence="9" type="ORF">DFQ45_101337</name>
</gene>
<keyword evidence="5" id="KW-1133">Transmembrane helix</keyword>
<dbReference type="Proteomes" id="UP000294575">
    <property type="component" value="Unassembled WGS sequence"/>
</dbReference>
<protein>
    <submittedName>
        <fullName evidence="9">RseA-like anti sigma(E) protein</fullName>
    </submittedName>
</protein>
<name>A0A4R6U422_9GAMM</name>
<dbReference type="EMBL" id="SNYK01000001">
    <property type="protein sequence ID" value="TDQ40202.1"/>
    <property type="molecule type" value="Genomic_DNA"/>
</dbReference>
<keyword evidence="6" id="KW-0472">Membrane</keyword>
<comment type="subcellular location">
    <subcellularLocation>
        <location evidence="1">Cell membrane</location>
        <topology evidence="1">Single-pass membrane protein</topology>
    </subcellularLocation>
</comment>
<feature type="domain" description="Anti sigma-E protein RseA C-terminal" evidence="8">
    <location>
        <begin position="149"/>
        <end position="188"/>
    </location>
</feature>
<keyword evidence="3" id="KW-1003">Cell membrane</keyword>
<dbReference type="InterPro" id="IPR005572">
    <property type="entry name" value="Anti-sigma_E_RseA_N"/>
</dbReference>
<dbReference type="InterPro" id="IPR052383">
    <property type="entry name" value="Anti-sigma-E_RseA-like"/>
</dbReference>
<evidence type="ECO:0000256" key="3">
    <source>
        <dbReference type="ARBA" id="ARBA00022475"/>
    </source>
</evidence>
<evidence type="ECO:0000313" key="10">
    <source>
        <dbReference type="Proteomes" id="UP000294575"/>
    </source>
</evidence>
<keyword evidence="4" id="KW-0812">Transmembrane</keyword>
<evidence type="ECO:0000256" key="6">
    <source>
        <dbReference type="ARBA" id="ARBA00023136"/>
    </source>
</evidence>